<organism evidence="1 2">
    <name type="scientific">Bacillus phage Aurora</name>
    <dbReference type="NCBI Taxonomy" id="1874000"/>
    <lineage>
        <taxon>Viruses</taxon>
        <taxon>Duplodnaviria</taxon>
        <taxon>Heunggongvirae</taxon>
        <taxon>Uroviricota</taxon>
        <taxon>Caudoviricetes</taxon>
        <taxon>Salasmaviridae</taxon>
        <taxon>Northropvirinae</taxon>
        <taxon>Claudivirus</taxon>
        <taxon>Claudivirus aurora</taxon>
    </lineage>
</organism>
<protein>
    <submittedName>
        <fullName evidence="1">Uncharacterized protein</fullName>
    </submittedName>
</protein>
<proteinExistence type="predicted"/>
<gene>
    <name evidence="1" type="ORF">AURORA_37</name>
</gene>
<evidence type="ECO:0000313" key="2">
    <source>
        <dbReference type="Proteomes" id="UP000201440"/>
    </source>
</evidence>
<dbReference type="OrthoDB" id="37464at10239"/>
<dbReference type="GeneID" id="29068902"/>
<keyword evidence="2" id="KW-1185">Reference proteome</keyword>
<sequence length="51" mass="6142">MVLIMDHLTYAEALIEINRQYREGDIDFDLSCKLTNFCEQLHILWKEKVNK</sequence>
<evidence type="ECO:0000313" key="1">
    <source>
        <dbReference type="EMBL" id="ANT41151.1"/>
    </source>
</evidence>
<dbReference type="EMBL" id="KX349899">
    <property type="protein sequence ID" value="ANT41151.1"/>
    <property type="molecule type" value="Genomic_DNA"/>
</dbReference>
<accession>A0A1B1PAG5</accession>
<dbReference type="KEGG" id="vg:29068902"/>
<dbReference type="RefSeq" id="YP_009292388.1">
    <property type="nucleotide sequence ID" value="NC_031121.1"/>
</dbReference>
<name>A0A1B1PAG5_9CAUD</name>
<reference evidence="1 2" key="1">
    <citation type="submission" date="2016-05" db="EMBL/GenBank/DDBJ databases">
        <authorList>
            <person name="Lavstsen T."/>
            <person name="Jespersen J.S."/>
        </authorList>
    </citation>
    <scope>NUCLEOTIDE SEQUENCE [LARGE SCALE GENOMIC DNA]</scope>
</reference>
<dbReference type="Proteomes" id="UP000201440">
    <property type="component" value="Segment"/>
</dbReference>